<proteinExistence type="predicted"/>
<evidence type="ECO:0000313" key="3">
    <source>
        <dbReference type="Proteomes" id="UP000245884"/>
    </source>
</evidence>
<reference evidence="2 3" key="1">
    <citation type="journal article" date="2018" name="Mol. Biol. Evol.">
        <title>Broad Genomic Sampling Reveals a Smut Pathogenic Ancestry of the Fungal Clade Ustilaginomycotina.</title>
        <authorList>
            <person name="Kijpornyongpan T."/>
            <person name="Mondo S.J."/>
            <person name="Barry K."/>
            <person name="Sandor L."/>
            <person name="Lee J."/>
            <person name="Lipzen A."/>
            <person name="Pangilinan J."/>
            <person name="LaButti K."/>
            <person name="Hainaut M."/>
            <person name="Henrissat B."/>
            <person name="Grigoriev I.V."/>
            <person name="Spatafora J.W."/>
            <person name="Aime M.C."/>
        </authorList>
    </citation>
    <scope>NUCLEOTIDE SEQUENCE [LARGE SCALE GENOMIC DNA]</scope>
    <source>
        <strain evidence="2 3">MCA 5214</strain>
    </source>
</reference>
<dbReference type="EMBL" id="KZ819668">
    <property type="protein sequence ID" value="PWN27564.1"/>
    <property type="molecule type" value="Genomic_DNA"/>
</dbReference>
<evidence type="ECO:0000313" key="2">
    <source>
        <dbReference type="EMBL" id="PWN27564.1"/>
    </source>
</evidence>
<feature type="compositionally biased region" description="Acidic residues" evidence="1">
    <location>
        <begin position="208"/>
        <end position="228"/>
    </location>
</feature>
<gene>
    <name evidence="2" type="ORF">BDZ90DRAFT_232534</name>
</gene>
<sequence length="254" mass="28302">MSNNDFNAAASTLTAAAAAPPVVATMPSHTSSADISWSSLLASSPESDNNAGLQNLAALATEGFRHRAHHDLAWRMEHMCVFMPDWRGILYDDEVEYYDEQYGHFIISPAWTHIGLTDENGIVRIPGALDGRSATLNALRDWLLVSEDHDGHLAWLELHEEVEQAPYTYGDLLDGIPSADWAAHQAAYMSFVESDERGRDPSSGGVEMVEEEEKEVEEDSGSDEELVDDWGSSEWWRGTGWSSDIERENWWGCQ</sequence>
<evidence type="ECO:0000256" key="1">
    <source>
        <dbReference type="SAM" id="MobiDB-lite"/>
    </source>
</evidence>
<feature type="region of interest" description="Disordered" evidence="1">
    <location>
        <begin position="193"/>
        <end position="237"/>
    </location>
</feature>
<organism evidence="2 3">
    <name type="scientific">Jaminaea rosea</name>
    <dbReference type="NCBI Taxonomy" id="1569628"/>
    <lineage>
        <taxon>Eukaryota</taxon>
        <taxon>Fungi</taxon>
        <taxon>Dikarya</taxon>
        <taxon>Basidiomycota</taxon>
        <taxon>Ustilaginomycotina</taxon>
        <taxon>Exobasidiomycetes</taxon>
        <taxon>Microstromatales</taxon>
        <taxon>Microstromatales incertae sedis</taxon>
        <taxon>Jaminaea</taxon>
    </lineage>
</organism>
<dbReference type="AlphaFoldDB" id="A0A316URG4"/>
<accession>A0A316URG4</accession>
<dbReference type="Proteomes" id="UP000245884">
    <property type="component" value="Unassembled WGS sequence"/>
</dbReference>
<dbReference type="GeneID" id="37028113"/>
<keyword evidence="3" id="KW-1185">Reference proteome</keyword>
<dbReference type="RefSeq" id="XP_025362176.1">
    <property type="nucleotide sequence ID" value="XM_025506290.1"/>
</dbReference>
<name>A0A316URG4_9BASI</name>
<protein>
    <submittedName>
        <fullName evidence="2">Uncharacterized protein</fullName>
    </submittedName>
</protein>